<comment type="subcellular location">
    <subcellularLocation>
        <location evidence="1">Cell membrane</location>
        <topology evidence="1">Multi-pass membrane protein</topology>
    </subcellularLocation>
    <subcellularLocation>
        <location evidence="7">Membrane</location>
        <topology evidence="7">Multi-pass membrane protein</topology>
    </subcellularLocation>
</comment>
<dbReference type="PANTHER" id="PTHR42703">
    <property type="entry name" value="NADH DEHYDROGENASE"/>
    <property type="match status" value="1"/>
</dbReference>
<comment type="caution">
    <text evidence="10">The sequence shown here is derived from an EMBL/GenBank/DDBJ whole genome shotgun (WGS) entry which is preliminary data.</text>
</comment>
<comment type="similarity">
    <text evidence="2">Belongs to the CPA3 antiporters (TC 2.A.63) subunit D family.</text>
</comment>
<feature type="transmembrane region" description="Helical" evidence="8">
    <location>
        <begin position="349"/>
        <end position="370"/>
    </location>
</feature>
<name>A0ABT0D726_9HYPH</name>
<evidence type="ECO:0000313" key="11">
    <source>
        <dbReference type="Proteomes" id="UP001203284"/>
    </source>
</evidence>
<keyword evidence="5 8" id="KW-1133">Transmembrane helix</keyword>
<feature type="transmembrane region" description="Helical" evidence="8">
    <location>
        <begin position="257"/>
        <end position="277"/>
    </location>
</feature>
<keyword evidence="3" id="KW-1003">Cell membrane</keyword>
<keyword evidence="4 7" id="KW-0812">Transmembrane</keyword>
<evidence type="ECO:0000256" key="4">
    <source>
        <dbReference type="ARBA" id="ARBA00022692"/>
    </source>
</evidence>
<sequence length="509" mass="52867">MSHVLPPAEGINLPGLLLVFAVLLPILGLIAMLGLRALHPERVARVVAPLGLLLACAILAEVWEGRSAIDYTLGGWAPPLGLKLRADGVSAVMLVLAALVIGAAALFSQHQFRTPPDAPGDTRAPFAFWSMLMAMWSALNLVFVGEDLFNFFVALELLTFSAVTLVCLDGRATTLHAALRYLLFALLGSVLYLLGVGLIYGRYGVLDLALLSELAQPGPITLAAVAMMTVGLMAKASLFPLHLWLPPAHAGAPPAASAVLSALVVKAPFFLILRLWFELLPAPYSPLAGQLLAALGAAAILMCSVVALGQSRLKLMIAYSTVAQIGYLFLVFTLTAGPAPFAGLGWTGGVLQLLSHALAKASMFLAAGLIAEDMGHDRIADFSGLARRQPLAIFAFGLAGLSLMGLPPSGGFVAKLMLLSAAAASGQWWIAAVILAGGVLAAGYVFRVIGAAMKDRDGEAAQPAATLPATGRHALVLALALLALALGFVPLQPLALFAIGRGELAQGQP</sequence>
<organism evidence="10 11">
    <name type="scientific">Ancylobacter crimeensis</name>
    <dbReference type="NCBI Taxonomy" id="2579147"/>
    <lineage>
        <taxon>Bacteria</taxon>
        <taxon>Pseudomonadati</taxon>
        <taxon>Pseudomonadota</taxon>
        <taxon>Alphaproteobacteria</taxon>
        <taxon>Hyphomicrobiales</taxon>
        <taxon>Xanthobacteraceae</taxon>
        <taxon>Ancylobacter</taxon>
    </lineage>
</organism>
<evidence type="ECO:0000313" key="10">
    <source>
        <dbReference type="EMBL" id="MCK0195758.1"/>
    </source>
</evidence>
<evidence type="ECO:0000256" key="7">
    <source>
        <dbReference type="RuleBase" id="RU000320"/>
    </source>
</evidence>
<evidence type="ECO:0000256" key="6">
    <source>
        <dbReference type="ARBA" id="ARBA00023136"/>
    </source>
</evidence>
<dbReference type="PRINTS" id="PR01434">
    <property type="entry name" value="NADHDHGNASE5"/>
</dbReference>
<evidence type="ECO:0000256" key="8">
    <source>
        <dbReference type="SAM" id="Phobius"/>
    </source>
</evidence>
<keyword evidence="6 8" id="KW-0472">Membrane</keyword>
<dbReference type="InterPro" id="IPR050586">
    <property type="entry name" value="CPA3_Na-H_Antiporter_D"/>
</dbReference>
<proteinExistence type="inferred from homology"/>
<dbReference type="Proteomes" id="UP001203284">
    <property type="component" value="Unassembled WGS sequence"/>
</dbReference>
<evidence type="ECO:0000259" key="9">
    <source>
        <dbReference type="Pfam" id="PF00361"/>
    </source>
</evidence>
<evidence type="ECO:0000256" key="5">
    <source>
        <dbReference type="ARBA" id="ARBA00022989"/>
    </source>
</evidence>
<feature type="transmembrane region" description="Helical" evidence="8">
    <location>
        <begin position="180"/>
        <end position="200"/>
    </location>
</feature>
<feature type="domain" description="NADH:quinone oxidoreductase/Mrp antiporter transmembrane" evidence="9">
    <location>
        <begin position="146"/>
        <end position="438"/>
    </location>
</feature>
<dbReference type="EMBL" id="JALKCH010000002">
    <property type="protein sequence ID" value="MCK0195758.1"/>
    <property type="molecule type" value="Genomic_DNA"/>
</dbReference>
<gene>
    <name evidence="10" type="ORF">MWN34_02435</name>
</gene>
<protein>
    <submittedName>
        <fullName evidence="10">NADH-quinone oxidoreductase subunit J</fullName>
    </submittedName>
</protein>
<dbReference type="RefSeq" id="WP_247026206.1">
    <property type="nucleotide sequence ID" value="NZ_JALKCH010000002.1"/>
</dbReference>
<feature type="transmembrane region" description="Helical" evidence="8">
    <location>
        <begin position="474"/>
        <end position="499"/>
    </location>
</feature>
<evidence type="ECO:0000256" key="2">
    <source>
        <dbReference type="ARBA" id="ARBA00005346"/>
    </source>
</evidence>
<feature type="transmembrane region" description="Helical" evidence="8">
    <location>
        <begin position="428"/>
        <end position="453"/>
    </location>
</feature>
<feature type="transmembrane region" description="Helical" evidence="8">
    <location>
        <begin position="149"/>
        <end position="168"/>
    </location>
</feature>
<reference evidence="10 11" key="1">
    <citation type="submission" date="2022-04" db="EMBL/GenBank/DDBJ databases">
        <authorList>
            <person name="Grouzdev D.S."/>
            <person name="Pantiukh K.S."/>
            <person name="Krutkina M.S."/>
        </authorList>
    </citation>
    <scope>NUCLEOTIDE SEQUENCE [LARGE SCALE GENOMIC DNA]</scope>
    <source>
        <strain evidence="10 11">6x-1</strain>
    </source>
</reference>
<evidence type="ECO:0000256" key="3">
    <source>
        <dbReference type="ARBA" id="ARBA00022475"/>
    </source>
</evidence>
<dbReference type="Pfam" id="PF00361">
    <property type="entry name" value="Proton_antipo_M"/>
    <property type="match status" value="1"/>
</dbReference>
<feature type="transmembrane region" description="Helical" evidence="8">
    <location>
        <begin position="88"/>
        <end position="106"/>
    </location>
</feature>
<feature type="transmembrane region" description="Helical" evidence="8">
    <location>
        <begin position="15"/>
        <end position="34"/>
    </location>
</feature>
<evidence type="ECO:0000256" key="1">
    <source>
        <dbReference type="ARBA" id="ARBA00004651"/>
    </source>
</evidence>
<feature type="transmembrane region" description="Helical" evidence="8">
    <location>
        <begin position="391"/>
        <end position="408"/>
    </location>
</feature>
<keyword evidence="11" id="KW-1185">Reference proteome</keyword>
<feature type="transmembrane region" description="Helical" evidence="8">
    <location>
        <begin position="46"/>
        <end position="63"/>
    </location>
</feature>
<feature type="transmembrane region" description="Helical" evidence="8">
    <location>
        <begin position="220"/>
        <end position="245"/>
    </location>
</feature>
<dbReference type="InterPro" id="IPR001750">
    <property type="entry name" value="ND/Mrp_TM"/>
</dbReference>
<feature type="transmembrane region" description="Helical" evidence="8">
    <location>
        <begin position="316"/>
        <end position="337"/>
    </location>
</feature>
<feature type="transmembrane region" description="Helical" evidence="8">
    <location>
        <begin position="126"/>
        <end position="143"/>
    </location>
</feature>
<dbReference type="PANTHER" id="PTHR42703:SF1">
    <property type="entry name" value="NA(+)_H(+) ANTIPORTER SUBUNIT D1"/>
    <property type="match status" value="1"/>
</dbReference>
<accession>A0ABT0D726</accession>
<feature type="transmembrane region" description="Helical" evidence="8">
    <location>
        <begin position="289"/>
        <end position="309"/>
    </location>
</feature>